<sequence length="51" mass="5435">MTGVAASMYQHGMTLHNFAGIGLGKGPAIDLAQKLESISRIIRDDYKPFGG</sequence>
<evidence type="ECO:0000313" key="2">
    <source>
        <dbReference type="Proteomes" id="UP000324800"/>
    </source>
</evidence>
<gene>
    <name evidence="1" type="ORF">EZS28_039021</name>
</gene>
<evidence type="ECO:0000313" key="1">
    <source>
        <dbReference type="EMBL" id="KAA6365451.1"/>
    </source>
</evidence>
<dbReference type="AlphaFoldDB" id="A0A5J4U690"/>
<reference evidence="1 2" key="1">
    <citation type="submission" date="2019-03" db="EMBL/GenBank/DDBJ databases">
        <title>Single cell metagenomics reveals metabolic interactions within the superorganism composed of flagellate Streblomastix strix and complex community of Bacteroidetes bacteria on its surface.</title>
        <authorList>
            <person name="Treitli S.C."/>
            <person name="Kolisko M."/>
            <person name="Husnik F."/>
            <person name="Keeling P."/>
            <person name="Hampl V."/>
        </authorList>
    </citation>
    <scope>NUCLEOTIDE SEQUENCE [LARGE SCALE GENOMIC DNA]</scope>
    <source>
        <strain evidence="1">ST1C</strain>
    </source>
</reference>
<feature type="non-terminal residue" evidence="1">
    <location>
        <position position="51"/>
    </location>
</feature>
<protein>
    <submittedName>
        <fullName evidence="1">Uncharacterized protein</fullName>
    </submittedName>
</protein>
<dbReference type="OrthoDB" id="432234at2759"/>
<organism evidence="1 2">
    <name type="scientific">Streblomastix strix</name>
    <dbReference type="NCBI Taxonomy" id="222440"/>
    <lineage>
        <taxon>Eukaryota</taxon>
        <taxon>Metamonada</taxon>
        <taxon>Preaxostyla</taxon>
        <taxon>Oxymonadida</taxon>
        <taxon>Streblomastigidae</taxon>
        <taxon>Streblomastix</taxon>
    </lineage>
</organism>
<comment type="caution">
    <text evidence="1">The sequence shown here is derived from an EMBL/GenBank/DDBJ whole genome shotgun (WGS) entry which is preliminary data.</text>
</comment>
<name>A0A5J4U690_9EUKA</name>
<proteinExistence type="predicted"/>
<dbReference type="Proteomes" id="UP000324800">
    <property type="component" value="Unassembled WGS sequence"/>
</dbReference>
<dbReference type="EMBL" id="SNRW01020444">
    <property type="protein sequence ID" value="KAA6365451.1"/>
    <property type="molecule type" value="Genomic_DNA"/>
</dbReference>
<accession>A0A5J4U690</accession>